<dbReference type="InterPro" id="IPR027417">
    <property type="entry name" value="P-loop_NTPase"/>
</dbReference>
<comment type="caution">
    <text evidence="1">The sequence shown here is derived from an EMBL/GenBank/DDBJ whole genome shotgun (WGS) entry which is preliminary data.</text>
</comment>
<sequence length="400" mass="45020">LCSGRQVGKSTIIGIKAAQYALKNKNKTVMVIAFVEKQALLIFSKILNKIYREYPKAILMGENKPTKHTIFLKNGTEIYCYAAGETGYGIMGYTIDLLIADEAAFINEEVWNSVIPTLAATQGDVWLLSTPKLMEGFYYDCFEDPTYSKFHESSEDCPHITKEFLEDKKRRFTKAQYAQMYLGEFVDNFNRIYSDEWIKKVFTLPVPDSTPGGAPLSSPITGGDLYLGVDIAGMGDAESAFEGVARQGNNVNQIHHEVTTKTHTMETENKIIDLNARIDWTMNGIDDGGMGTPILDHLLENDNLKNKIIGLNNAKRVVDSDERTKMLYKEAMYYNMLAMGERGELHLYDCDEIKASLRCIMIEENGKIGGVYDHIANALMRACWLAKAKPLNFKVYSIKV</sequence>
<dbReference type="AlphaFoldDB" id="A0A0F9FE11"/>
<dbReference type="Gene3D" id="3.40.50.300">
    <property type="entry name" value="P-loop containing nucleotide triphosphate hydrolases"/>
    <property type="match status" value="1"/>
</dbReference>
<feature type="non-terminal residue" evidence="1">
    <location>
        <position position="1"/>
    </location>
</feature>
<name>A0A0F9FE11_9ZZZZ</name>
<organism evidence="1">
    <name type="scientific">marine sediment metagenome</name>
    <dbReference type="NCBI Taxonomy" id="412755"/>
    <lineage>
        <taxon>unclassified sequences</taxon>
        <taxon>metagenomes</taxon>
        <taxon>ecological metagenomes</taxon>
    </lineage>
</organism>
<dbReference type="Gene3D" id="3.30.420.240">
    <property type="match status" value="1"/>
</dbReference>
<dbReference type="EMBL" id="LAZR01023968">
    <property type="protein sequence ID" value="KKL76686.1"/>
    <property type="molecule type" value="Genomic_DNA"/>
</dbReference>
<proteinExistence type="predicted"/>
<evidence type="ECO:0000313" key="1">
    <source>
        <dbReference type="EMBL" id="KKL76686.1"/>
    </source>
</evidence>
<dbReference type="Pfam" id="PF03237">
    <property type="entry name" value="Terminase_6N"/>
    <property type="match status" value="1"/>
</dbReference>
<protein>
    <submittedName>
        <fullName evidence="1">Uncharacterized protein</fullName>
    </submittedName>
</protein>
<accession>A0A0F9FE11</accession>
<gene>
    <name evidence="1" type="ORF">LCGC14_2042380</name>
</gene>
<reference evidence="1" key="1">
    <citation type="journal article" date="2015" name="Nature">
        <title>Complex archaea that bridge the gap between prokaryotes and eukaryotes.</title>
        <authorList>
            <person name="Spang A."/>
            <person name="Saw J.H."/>
            <person name="Jorgensen S.L."/>
            <person name="Zaremba-Niedzwiedzka K."/>
            <person name="Martijn J."/>
            <person name="Lind A.E."/>
            <person name="van Eijk R."/>
            <person name="Schleper C."/>
            <person name="Guy L."/>
            <person name="Ettema T.J."/>
        </authorList>
    </citation>
    <scope>NUCLEOTIDE SEQUENCE</scope>
</reference>